<accession>A0AAI9HWC1</accession>
<dbReference type="EMBL" id="ABKJEP030000152">
    <property type="protein sequence ID" value="EMO9458748.1"/>
    <property type="molecule type" value="Genomic_DNA"/>
</dbReference>
<organism evidence="2">
    <name type="scientific">Morganella morganii</name>
    <name type="common">Proteus morganii</name>
    <dbReference type="NCBI Taxonomy" id="582"/>
    <lineage>
        <taxon>Bacteria</taxon>
        <taxon>Pseudomonadati</taxon>
        <taxon>Pseudomonadota</taxon>
        <taxon>Gammaproteobacteria</taxon>
        <taxon>Enterobacterales</taxon>
        <taxon>Morganellaceae</taxon>
        <taxon>Morganella</taxon>
    </lineage>
</organism>
<feature type="non-terminal residue" evidence="2">
    <location>
        <position position="1"/>
    </location>
</feature>
<comment type="caution">
    <text evidence="2">The sequence shown here is derived from an EMBL/GenBank/DDBJ whole genome shotgun (WGS) entry which is preliminary data.</text>
</comment>
<sequence>SILAIYFTIDSVIVHQILDFSFELFINITQGKLESGSTNDLINNHLFIPHLENKILGDNIYIGDGDIINSKLGRSSDSSFVINYAAYGIFGVLVTLFFIFITSFSIYQYLPYEPKRVPRIILSFIILVITTALYVKVPIYVSATLLKSLVFVSICTYTIKKQIN</sequence>
<reference evidence="2" key="1">
    <citation type="submission" date="2024-02" db="EMBL/GenBank/DDBJ databases">
        <authorList>
            <consortium name="Clinical and Environmental Microbiology Branch: Whole genome sequencing antimicrobial resistance pathogens in the healthcare setting"/>
        </authorList>
    </citation>
    <scope>NUCLEOTIDE SEQUENCE</scope>
    <source>
        <strain evidence="2">2023KU-00017</strain>
    </source>
</reference>
<feature type="transmembrane region" description="Helical" evidence="1">
    <location>
        <begin position="84"/>
        <end position="110"/>
    </location>
</feature>
<gene>
    <name evidence="2" type="ORF">PN925_004192</name>
</gene>
<name>A0AAI9HWC1_MORMO</name>
<keyword evidence="1" id="KW-0812">Transmembrane</keyword>
<feature type="transmembrane region" description="Helical" evidence="1">
    <location>
        <begin position="117"/>
        <end position="134"/>
    </location>
</feature>
<protein>
    <submittedName>
        <fullName evidence="2">Uncharacterized protein</fullName>
    </submittedName>
</protein>
<proteinExistence type="predicted"/>
<evidence type="ECO:0000313" key="2">
    <source>
        <dbReference type="EMBL" id="EMO9458748.1"/>
    </source>
</evidence>
<evidence type="ECO:0000256" key="1">
    <source>
        <dbReference type="SAM" id="Phobius"/>
    </source>
</evidence>
<keyword evidence="1" id="KW-0472">Membrane</keyword>
<dbReference type="AlphaFoldDB" id="A0AAI9HWC1"/>
<keyword evidence="1" id="KW-1133">Transmembrane helix</keyword>